<dbReference type="InterPro" id="IPR006076">
    <property type="entry name" value="FAD-dep_OxRdtase"/>
</dbReference>
<dbReference type="Proteomes" id="UP000518605">
    <property type="component" value="Unassembled WGS sequence"/>
</dbReference>
<comment type="caution">
    <text evidence="2">The sequence shown here is derived from an EMBL/GenBank/DDBJ whole genome shotgun (WGS) entry which is preliminary data.</text>
</comment>
<reference evidence="2 3" key="1">
    <citation type="submission" date="2020-08" db="EMBL/GenBank/DDBJ databases">
        <title>Genomic Encyclopedia of Type Strains, Phase III (KMG-III): the genomes of soil and plant-associated and newly described type strains.</title>
        <authorList>
            <person name="Whitman W."/>
        </authorList>
    </citation>
    <scope>NUCLEOTIDE SEQUENCE [LARGE SCALE GENOMIC DNA]</scope>
    <source>
        <strain evidence="2 3">CECT 8234</strain>
    </source>
</reference>
<evidence type="ECO:0000313" key="2">
    <source>
        <dbReference type="EMBL" id="MBB3152397.1"/>
    </source>
</evidence>
<dbReference type="EMBL" id="JACHXW010000006">
    <property type="protein sequence ID" value="MBB3152397.1"/>
    <property type="molecule type" value="Genomic_DNA"/>
</dbReference>
<dbReference type="PANTHER" id="PTHR13847:SF201">
    <property type="entry name" value="PUTATIBE OXIDOREDUCTASE"/>
    <property type="match status" value="1"/>
</dbReference>
<evidence type="ECO:0000259" key="1">
    <source>
        <dbReference type="Pfam" id="PF01266"/>
    </source>
</evidence>
<dbReference type="SUPFAM" id="SSF51905">
    <property type="entry name" value="FAD/NAD(P)-binding domain"/>
    <property type="match status" value="1"/>
</dbReference>
<dbReference type="PANTHER" id="PTHR13847">
    <property type="entry name" value="SARCOSINE DEHYDROGENASE-RELATED"/>
    <property type="match status" value="1"/>
</dbReference>
<dbReference type="GO" id="GO:0005737">
    <property type="term" value="C:cytoplasm"/>
    <property type="evidence" value="ECO:0007669"/>
    <property type="project" value="TreeGrafter"/>
</dbReference>
<dbReference type="InterPro" id="IPR036188">
    <property type="entry name" value="FAD/NAD-bd_sf"/>
</dbReference>
<name>A0A7W5GAW4_9BACL</name>
<protein>
    <submittedName>
        <fullName evidence="2">Glycine/D-amino acid oxidase-like deaminating enzyme</fullName>
    </submittedName>
</protein>
<dbReference type="AlphaFoldDB" id="A0A7W5GAW4"/>
<evidence type="ECO:0000313" key="3">
    <source>
        <dbReference type="Proteomes" id="UP000518605"/>
    </source>
</evidence>
<proteinExistence type="predicted"/>
<organism evidence="2 3">
    <name type="scientific">Paenibacillus endophyticus</name>
    <dbReference type="NCBI Taxonomy" id="1294268"/>
    <lineage>
        <taxon>Bacteria</taxon>
        <taxon>Bacillati</taxon>
        <taxon>Bacillota</taxon>
        <taxon>Bacilli</taxon>
        <taxon>Bacillales</taxon>
        <taxon>Paenibacillaceae</taxon>
        <taxon>Paenibacillus</taxon>
    </lineage>
</organism>
<keyword evidence="3" id="KW-1185">Reference proteome</keyword>
<gene>
    <name evidence="2" type="ORF">FHS16_002447</name>
</gene>
<dbReference type="Gene3D" id="3.50.50.60">
    <property type="entry name" value="FAD/NAD(P)-binding domain"/>
    <property type="match status" value="1"/>
</dbReference>
<sequence>MKELHTGKLYWPVTLDDTLEYEPLRTNKKTQVAIIGGGMSGTICAAEFVKSGLSTIMVERGQVSGGSTSANTGMLQFCNDIMLTDLIDQIGEHNAQLFYRACKDAVDSLEKAASSLPVDVDFIRRSSLYYASTEQDLPKLKEEFEALSACGLEVEFWTPEQIEAHFPFRKSGAIVTHGDAEVNPYQFVNAVADAAARAGLEIHENTDVVSHETLPNGLHLLKTANGCEIEAEHVVYAVGYEPEELRGKLVKAELNRSFVIVTGVQPDLQSWHERYLVWETARPYLYMRTTIDGRVVVGGLDEEIEQPLHSGKERMKRSQKLLQKMQALFPQLKAPIEFEWNGTFGDSRDHLPFIGADPSWSNVYYCLGYGGNGTVYSMIAAELLCCLIHGKEHPLTEIVKLNRQSLSKV</sequence>
<dbReference type="Pfam" id="PF01266">
    <property type="entry name" value="DAO"/>
    <property type="match status" value="1"/>
</dbReference>
<feature type="domain" description="FAD dependent oxidoreductase" evidence="1">
    <location>
        <begin position="32"/>
        <end position="385"/>
    </location>
</feature>
<accession>A0A7W5GAW4</accession>
<dbReference type="Gene3D" id="3.30.9.10">
    <property type="entry name" value="D-Amino Acid Oxidase, subunit A, domain 2"/>
    <property type="match status" value="1"/>
</dbReference>
<dbReference type="RefSeq" id="WP_183562316.1">
    <property type="nucleotide sequence ID" value="NZ_CBCSLB010000005.1"/>
</dbReference>